<keyword evidence="2" id="KW-1185">Reference proteome</keyword>
<gene>
    <name evidence="1" type="ORF">EWB00_000800</name>
</gene>
<reference evidence="1 2" key="1">
    <citation type="submission" date="2019-03" db="EMBL/GenBank/DDBJ databases">
        <title>An improved genome assembly of the fluke Schistosoma japonicum.</title>
        <authorList>
            <person name="Hu W."/>
            <person name="Luo F."/>
            <person name="Yin M."/>
            <person name="Mo X."/>
            <person name="Sun C."/>
            <person name="Wu Q."/>
            <person name="Zhu B."/>
            <person name="Xiang M."/>
            <person name="Wang J."/>
            <person name="Wang Y."/>
            <person name="Zhang T."/>
            <person name="Xu B."/>
            <person name="Zheng H."/>
            <person name="Feng Z."/>
        </authorList>
    </citation>
    <scope>NUCLEOTIDE SEQUENCE [LARGE SCALE GENOMIC DNA]</scope>
    <source>
        <strain evidence="1">HuSjv2</strain>
        <tissue evidence="1">Worms</tissue>
    </source>
</reference>
<accession>A0A4Z2CKV1</accession>
<organism evidence="1 2">
    <name type="scientific">Schistosoma japonicum</name>
    <name type="common">Blood fluke</name>
    <dbReference type="NCBI Taxonomy" id="6182"/>
    <lineage>
        <taxon>Eukaryota</taxon>
        <taxon>Metazoa</taxon>
        <taxon>Spiralia</taxon>
        <taxon>Lophotrochozoa</taxon>
        <taxon>Platyhelminthes</taxon>
        <taxon>Trematoda</taxon>
        <taxon>Digenea</taxon>
        <taxon>Strigeidida</taxon>
        <taxon>Schistosomatoidea</taxon>
        <taxon>Schistosomatidae</taxon>
        <taxon>Schistosoma</taxon>
    </lineage>
</organism>
<dbReference type="Proteomes" id="UP000311919">
    <property type="component" value="Unassembled WGS sequence"/>
</dbReference>
<dbReference type="AlphaFoldDB" id="A0A4Z2CKV1"/>
<dbReference type="EMBL" id="SKCS01001261">
    <property type="protein sequence ID" value="TNN04644.1"/>
    <property type="molecule type" value="Genomic_DNA"/>
</dbReference>
<feature type="non-terminal residue" evidence="1">
    <location>
        <position position="79"/>
    </location>
</feature>
<evidence type="ECO:0000313" key="1">
    <source>
        <dbReference type="EMBL" id="TNN04644.1"/>
    </source>
</evidence>
<name>A0A4Z2CKV1_SCHJA</name>
<sequence length="79" mass="8423">MTRETLTDKAFYLGDLSSGGRSDDDVNNQIKDGTILNSLFFKLFCTAYPSLTPSVPTAGICEPALSNIPSAQATKPGPR</sequence>
<proteinExistence type="predicted"/>
<evidence type="ECO:0000313" key="2">
    <source>
        <dbReference type="Proteomes" id="UP000311919"/>
    </source>
</evidence>
<comment type="caution">
    <text evidence="1">The sequence shown here is derived from an EMBL/GenBank/DDBJ whole genome shotgun (WGS) entry which is preliminary data.</text>
</comment>
<protein>
    <submittedName>
        <fullName evidence="1">Uncharacterized protein</fullName>
    </submittedName>
</protein>